<feature type="compositionally biased region" description="Basic and acidic residues" evidence="1">
    <location>
        <begin position="133"/>
        <end position="143"/>
    </location>
</feature>
<proteinExistence type="predicted"/>
<feature type="region of interest" description="Disordered" evidence="1">
    <location>
        <begin position="104"/>
        <end position="143"/>
    </location>
</feature>
<accession>G4TR26</accession>
<dbReference type="Proteomes" id="UP000007148">
    <property type="component" value="Unassembled WGS sequence"/>
</dbReference>
<dbReference type="OrthoDB" id="3152253at2759"/>
<evidence type="ECO:0000313" key="2">
    <source>
        <dbReference type="EMBL" id="CCA73770.1"/>
    </source>
</evidence>
<feature type="compositionally biased region" description="Polar residues" evidence="1">
    <location>
        <begin position="35"/>
        <end position="47"/>
    </location>
</feature>
<evidence type="ECO:0000313" key="3">
    <source>
        <dbReference type="Proteomes" id="UP000007148"/>
    </source>
</evidence>
<dbReference type="AlphaFoldDB" id="G4TR26"/>
<dbReference type="InParanoid" id="G4TR26"/>
<gene>
    <name evidence="2" type="ORF">PIIN_07725</name>
</gene>
<dbReference type="HOGENOM" id="CLU_1806950_0_0_1"/>
<feature type="compositionally biased region" description="Gly residues" evidence="1">
    <location>
        <begin position="104"/>
        <end position="123"/>
    </location>
</feature>
<name>G4TR26_SERID</name>
<comment type="caution">
    <text evidence="2">The sequence shown here is derived from an EMBL/GenBank/DDBJ whole genome shotgun (WGS) entry which is preliminary data.</text>
</comment>
<evidence type="ECO:0000256" key="1">
    <source>
        <dbReference type="SAM" id="MobiDB-lite"/>
    </source>
</evidence>
<keyword evidence="3" id="KW-1185">Reference proteome</keyword>
<dbReference type="EMBL" id="CAFZ01000251">
    <property type="protein sequence ID" value="CCA73770.1"/>
    <property type="molecule type" value="Genomic_DNA"/>
</dbReference>
<reference evidence="2 3" key="1">
    <citation type="journal article" date="2011" name="PLoS Pathog.">
        <title>Endophytic Life Strategies Decoded by Genome and Transcriptome Analyses of the Mutualistic Root Symbiont Piriformospora indica.</title>
        <authorList>
            <person name="Zuccaro A."/>
            <person name="Lahrmann U."/>
            <person name="Guldener U."/>
            <person name="Langen G."/>
            <person name="Pfiffi S."/>
            <person name="Biedenkopf D."/>
            <person name="Wong P."/>
            <person name="Samans B."/>
            <person name="Grimm C."/>
            <person name="Basiewicz M."/>
            <person name="Murat C."/>
            <person name="Martin F."/>
            <person name="Kogel K.H."/>
        </authorList>
    </citation>
    <scope>NUCLEOTIDE SEQUENCE [LARGE SCALE GENOMIC DNA]</scope>
    <source>
        <strain evidence="2 3">DSM 11827</strain>
    </source>
</reference>
<organism evidence="2 3">
    <name type="scientific">Serendipita indica (strain DSM 11827)</name>
    <name type="common">Root endophyte fungus</name>
    <name type="synonym">Piriformospora indica</name>
    <dbReference type="NCBI Taxonomy" id="1109443"/>
    <lineage>
        <taxon>Eukaryota</taxon>
        <taxon>Fungi</taxon>
        <taxon>Dikarya</taxon>
        <taxon>Basidiomycota</taxon>
        <taxon>Agaricomycotina</taxon>
        <taxon>Agaricomycetes</taxon>
        <taxon>Sebacinales</taxon>
        <taxon>Serendipitaceae</taxon>
        <taxon>Serendipita</taxon>
    </lineage>
</organism>
<feature type="region of interest" description="Disordered" evidence="1">
    <location>
        <begin position="1"/>
        <end position="76"/>
    </location>
</feature>
<sequence>MLEEQRPRGGSISGSSTGGGGDAADDPLNILDTLPIQNLRLSGNAPASDSRCGSLRRPAAGGLGGGAGGLDDQHGRRTTWPVDVVLNPSASGIASRRNATGTLLGGTAGGGSMTAGGTAGGGEQIRTSTVKHRTVEPESTVRR</sequence>
<protein>
    <submittedName>
        <fullName evidence="2">Uncharacterized protein</fullName>
    </submittedName>
</protein>